<evidence type="ECO:0000256" key="13">
    <source>
        <dbReference type="ARBA" id="ARBA00023316"/>
    </source>
</evidence>
<dbReference type="InterPro" id="IPR036138">
    <property type="entry name" value="PBP_dimer_sf"/>
</dbReference>
<feature type="compositionally biased region" description="Low complexity" evidence="14">
    <location>
        <begin position="667"/>
        <end position="680"/>
    </location>
</feature>
<dbReference type="GO" id="GO:0009002">
    <property type="term" value="F:serine-type D-Ala-D-Ala carboxypeptidase activity"/>
    <property type="evidence" value="ECO:0007669"/>
    <property type="project" value="InterPro"/>
</dbReference>
<dbReference type="Gene3D" id="3.90.1310.10">
    <property type="entry name" value="Penicillin-binding protein 2a (Domain 2)"/>
    <property type="match status" value="1"/>
</dbReference>
<evidence type="ECO:0000256" key="4">
    <source>
        <dbReference type="ARBA" id="ARBA00022519"/>
    </source>
</evidence>
<keyword evidence="7" id="KW-0812">Transmembrane</keyword>
<evidence type="ECO:0000256" key="14">
    <source>
        <dbReference type="SAM" id="MobiDB-lite"/>
    </source>
</evidence>
<proteinExistence type="predicted"/>
<dbReference type="GO" id="GO:0008658">
    <property type="term" value="F:penicillin binding"/>
    <property type="evidence" value="ECO:0007669"/>
    <property type="project" value="InterPro"/>
</dbReference>
<keyword evidence="5" id="KW-0121">Carboxypeptidase</keyword>
<dbReference type="GO" id="GO:0005886">
    <property type="term" value="C:plasma membrane"/>
    <property type="evidence" value="ECO:0007669"/>
    <property type="project" value="UniProtKB-SubCell"/>
</dbReference>
<evidence type="ECO:0000256" key="12">
    <source>
        <dbReference type="ARBA" id="ARBA00023136"/>
    </source>
</evidence>
<evidence type="ECO:0000256" key="8">
    <source>
        <dbReference type="ARBA" id="ARBA00022801"/>
    </source>
</evidence>
<dbReference type="SUPFAM" id="SSF56519">
    <property type="entry name" value="Penicillin binding protein dimerisation domain"/>
    <property type="match status" value="1"/>
</dbReference>
<keyword evidence="12" id="KW-0472">Membrane</keyword>
<keyword evidence="8" id="KW-0378">Hydrolase</keyword>
<evidence type="ECO:0000313" key="17">
    <source>
        <dbReference type="EMBL" id="MBB6124370.1"/>
    </source>
</evidence>
<keyword evidence="11" id="KW-1133">Transmembrane helix</keyword>
<evidence type="ECO:0000259" key="16">
    <source>
        <dbReference type="Pfam" id="PF03717"/>
    </source>
</evidence>
<feature type="domain" description="Penicillin-binding protein dimerisation" evidence="16">
    <location>
        <begin position="67"/>
        <end position="239"/>
    </location>
</feature>
<evidence type="ECO:0000256" key="11">
    <source>
        <dbReference type="ARBA" id="ARBA00022989"/>
    </source>
</evidence>
<dbReference type="Pfam" id="PF03717">
    <property type="entry name" value="PBP_dimer"/>
    <property type="match status" value="1"/>
</dbReference>
<evidence type="ECO:0000256" key="7">
    <source>
        <dbReference type="ARBA" id="ARBA00022692"/>
    </source>
</evidence>
<keyword evidence="18" id="KW-1185">Reference proteome</keyword>
<dbReference type="Pfam" id="PF00905">
    <property type="entry name" value="Transpeptidase"/>
    <property type="match status" value="1"/>
</dbReference>
<keyword evidence="6" id="KW-0645">Protease</keyword>
<evidence type="ECO:0000256" key="3">
    <source>
        <dbReference type="ARBA" id="ARBA00022475"/>
    </source>
</evidence>
<feature type="region of interest" description="Disordered" evidence="14">
    <location>
        <begin position="655"/>
        <end position="680"/>
    </location>
</feature>
<dbReference type="GO" id="GO:0071972">
    <property type="term" value="F:peptidoglycan L,D-transpeptidase activity"/>
    <property type="evidence" value="ECO:0007669"/>
    <property type="project" value="TreeGrafter"/>
</dbReference>
<dbReference type="InterPro" id="IPR012338">
    <property type="entry name" value="Beta-lactam/transpept-like"/>
</dbReference>
<keyword evidence="9" id="KW-0133">Cell shape</keyword>
<dbReference type="GO" id="GO:0008360">
    <property type="term" value="P:regulation of cell shape"/>
    <property type="evidence" value="ECO:0007669"/>
    <property type="project" value="UniProtKB-KW"/>
</dbReference>
<keyword evidence="3" id="KW-1003">Cell membrane</keyword>
<dbReference type="EMBL" id="JACIJP010000003">
    <property type="protein sequence ID" value="MBB6124370.1"/>
    <property type="molecule type" value="Genomic_DNA"/>
</dbReference>
<feature type="domain" description="Penicillin-binding protein transpeptidase" evidence="15">
    <location>
        <begin position="271"/>
        <end position="580"/>
    </location>
</feature>
<organism evidence="17 18">
    <name type="scientific">Sphingobium subterraneum</name>
    <dbReference type="NCBI Taxonomy" id="627688"/>
    <lineage>
        <taxon>Bacteria</taxon>
        <taxon>Pseudomonadati</taxon>
        <taxon>Pseudomonadota</taxon>
        <taxon>Alphaproteobacteria</taxon>
        <taxon>Sphingomonadales</taxon>
        <taxon>Sphingomonadaceae</taxon>
        <taxon>Sphingobium</taxon>
    </lineage>
</organism>
<reference evidence="17 18" key="1">
    <citation type="submission" date="2020-08" db="EMBL/GenBank/DDBJ databases">
        <title>Genomic Encyclopedia of Type Strains, Phase IV (KMG-IV): sequencing the most valuable type-strain genomes for metagenomic binning, comparative biology and taxonomic classification.</title>
        <authorList>
            <person name="Goeker M."/>
        </authorList>
    </citation>
    <scope>NUCLEOTIDE SEQUENCE [LARGE SCALE GENOMIC DNA]</scope>
    <source>
        <strain evidence="17 18">DSM 102255</strain>
    </source>
</reference>
<dbReference type="InterPro" id="IPR050515">
    <property type="entry name" value="Beta-lactam/transpept"/>
</dbReference>
<accession>A0A841J155</accession>
<dbReference type="PANTHER" id="PTHR30627:SF2">
    <property type="entry name" value="PEPTIDOGLYCAN D,D-TRANSPEPTIDASE MRDA"/>
    <property type="match status" value="1"/>
</dbReference>
<dbReference type="AlphaFoldDB" id="A0A841J155"/>
<dbReference type="InterPro" id="IPR001460">
    <property type="entry name" value="PCN-bd_Tpept"/>
</dbReference>
<evidence type="ECO:0000259" key="15">
    <source>
        <dbReference type="Pfam" id="PF00905"/>
    </source>
</evidence>
<dbReference type="PANTHER" id="PTHR30627">
    <property type="entry name" value="PEPTIDOGLYCAN D,D-TRANSPEPTIDASE"/>
    <property type="match status" value="1"/>
</dbReference>
<dbReference type="InterPro" id="IPR005311">
    <property type="entry name" value="PBP_dimer"/>
</dbReference>
<sequence>MKFPKLTPSNVTEASLSFTFTRRAMVLGGLQGGIAALLAVRMAWISVAENEKYTLLSESNRVNLTLVPPRRGWIIDRHGKPLANNRTDFRVDIIPDRLRDREATIHTLAQLLALAPDEVQRIEEDLNKAAGFQPVQVAADLSYDQFAAISVRLPDLPGVAPAQGFSRNYPAGPSVGHLLGYVGAASAKDYEENKDPLLITPGFKLGKDGLEKSFERALTGKPGAKRVEVTARGKVVRELTTRADVPGRNVRLTIDAGLQEYAGRRLGTQSGSVVVIDCQTGDIVAMASMPSFDPNSFSDGISQTEWSMLSEDDHVPLRNKTLQGLYPPGSTVKPMIALSFLEAGLPATDRVNCTGSIRLGNRLFHCHKRSGHGGVDMHNAIKLSCNVYFYTMAQRIGMPTIAEMSRRVGLGQKFPLPFSSQSYGTVPDPEWKKRKYDAEWQVYDTVNATIGQGYMLINPTQLAVMAARLASGKLLVPNLVHDPRRRPPELLGVRPENIEVIRNAMSAVVNGGGTGGAARISVPGVLMAGKTGTAQSRGIRDGQRNNASLPFKARDHALFEGFAPYDNPRYAIGTIIEHGGHLNRIEDAPMISGDVLSYLYDPAGALERLTKYEAGWGGTPQQRMEKRMAAYRIAKGLVPAPVDDAANAANATAAAVNETAPSPPAAAVPTDAPNAQEVAD</sequence>
<dbReference type="NCBIfam" id="TIGR03423">
    <property type="entry name" value="pbp2_mrdA"/>
    <property type="match status" value="1"/>
</dbReference>
<comment type="subcellular location">
    <subcellularLocation>
        <location evidence="2">Cell membrane</location>
    </subcellularLocation>
    <subcellularLocation>
        <location evidence="1">Membrane</location>
        <topology evidence="1">Single-pass membrane protein</topology>
    </subcellularLocation>
</comment>
<dbReference type="RefSeq" id="WP_184080425.1">
    <property type="nucleotide sequence ID" value="NZ_JACIJP010000003.1"/>
</dbReference>
<comment type="caution">
    <text evidence="17">The sequence shown here is derived from an EMBL/GenBank/DDBJ whole genome shotgun (WGS) entry which is preliminary data.</text>
</comment>
<keyword evidence="10" id="KW-0573">Peptidoglycan synthesis</keyword>
<dbReference type="Proteomes" id="UP000552700">
    <property type="component" value="Unassembled WGS sequence"/>
</dbReference>
<dbReference type="GO" id="GO:0006508">
    <property type="term" value="P:proteolysis"/>
    <property type="evidence" value="ECO:0007669"/>
    <property type="project" value="UniProtKB-KW"/>
</dbReference>
<evidence type="ECO:0000256" key="6">
    <source>
        <dbReference type="ARBA" id="ARBA00022670"/>
    </source>
</evidence>
<protein>
    <submittedName>
        <fullName evidence="17">Penicillin-binding protein 2</fullName>
    </submittedName>
</protein>
<evidence type="ECO:0000313" key="18">
    <source>
        <dbReference type="Proteomes" id="UP000552700"/>
    </source>
</evidence>
<evidence type="ECO:0000256" key="10">
    <source>
        <dbReference type="ARBA" id="ARBA00022984"/>
    </source>
</evidence>
<dbReference type="InterPro" id="IPR017790">
    <property type="entry name" value="Penicillin-binding_protein_2"/>
</dbReference>
<name>A0A841J155_9SPHN</name>
<dbReference type="GO" id="GO:0071555">
    <property type="term" value="P:cell wall organization"/>
    <property type="evidence" value="ECO:0007669"/>
    <property type="project" value="UniProtKB-KW"/>
</dbReference>
<evidence type="ECO:0000256" key="1">
    <source>
        <dbReference type="ARBA" id="ARBA00004167"/>
    </source>
</evidence>
<gene>
    <name evidence="17" type="ORF">FHS92_002115</name>
</gene>
<dbReference type="GO" id="GO:0009252">
    <property type="term" value="P:peptidoglycan biosynthetic process"/>
    <property type="evidence" value="ECO:0007669"/>
    <property type="project" value="UniProtKB-KW"/>
</dbReference>
<evidence type="ECO:0000256" key="5">
    <source>
        <dbReference type="ARBA" id="ARBA00022645"/>
    </source>
</evidence>
<dbReference type="Gene3D" id="3.40.710.10">
    <property type="entry name" value="DD-peptidase/beta-lactamase superfamily"/>
    <property type="match status" value="1"/>
</dbReference>
<evidence type="ECO:0000256" key="2">
    <source>
        <dbReference type="ARBA" id="ARBA00004236"/>
    </source>
</evidence>
<evidence type="ECO:0000256" key="9">
    <source>
        <dbReference type="ARBA" id="ARBA00022960"/>
    </source>
</evidence>
<dbReference type="SUPFAM" id="SSF56601">
    <property type="entry name" value="beta-lactamase/transpeptidase-like"/>
    <property type="match status" value="1"/>
</dbReference>
<keyword evidence="4" id="KW-0997">Cell inner membrane</keyword>
<keyword evidence="13" id="KW-0961">Cell wall biogenesis/degradation</keyword>